<feature type="compositionally biased region" description="Low complexity" evidence="1">
    <location>
        <begin position="172"/>
        <end position="182"/>
    </location>
</feature>
<gene>
    <name evidence="2" type="ORF">NLI96_g12076</name>
</gene>
<dbReference type="EMBL" id="JANAWD010000922">
    <property type="protein sequence ID" value="KAJ3475075.1"/>
    <property type="molecule type" value="Genomic_DNA"/>
</dbReference>
<dbReference type="Proteomes" id="UP001212997">
    <property type="component" value="Unassembled WGS sequence"/>
</dbReference>
<accession>A0AAD5UQR5</accession>
<dbReference type="AlphaFoldDB" id="A0AAD5UQR5"/>
<organism evidence="2 3">
    <name type="scientific">Meripilus lineatus</name>
    <dbReference type="NCBI Taxonomy" id="2056292"/>
    <lineage>
        <taxon>Eukaryota</taxon>
        <taxon>Fungi</taxon>
        <taxon>Dikarya</taxon>
        <taxon>Basidiomycota</taxon>
        <taxon>Agaricomycotina</taxon>
        <taxon>Agaricomycetes</taxon>
        <taxon>Polyporales</taxon>
        <taxon>Meripilaceae</taxon>
        <taxon>Meripilus</taxon>
    </lineage>
</organism>
<evidence type="ECO:0000256" key="1">
    <source>
        <dbReference type="SAM" id="MobiDB-lite"/>
    </source>
</evidence>
<feature type="compositionally biased region" description="Basic and acidic residues" evidence="1">
    <location>
        <begin position="301"/>
        <end position="312"/>
    </location>
</feature>
<proteinExistence type="predicted"/>
<comment type="caution">
    <text evidence="2">The sequence shown here is derived from an EMBL/GenBank/DDBJ whole genome shotgun (WGS) entry which is preliminary data.</text>
</comment>
<reference evidence="2" key="1">
    <citation type="submission" date="2022-07" db="EMBL/GenBank/DDBJ databases">
        <title>Genome Sequence of Physisporinus lineatus.</title>
        <authorList>
            <person name="Buettner E."/>
        </authorList>
    </citation>
    <scope>NUCLEOTIDE SEQUENCE</scope>
    <source>
        <strain evidence="2">VT162</strain>
    </source>
</reference>
<sequence length="362" mass="40689">MSKAPSSLAHTNRTDRVTAPISDTTRAVVDFLSFMDSECMRNGRPQDPIRFRELMGLSDAGCLSRIDLFHQVASLFLWNPDILRRFNPLAPPGYSFDMEQDEKSVYGNIFMYTPGSRTLYGHFAILNGKPQIEEEEVTELMYPTEEELEAYRAEKRAATSFVPAQFPDSPDADSTGASTGSSATTIPAVVAQETGFKSADEITVTLAKNFFQKVQEKWDTPSNQAKFNEFIRIFSSPAEYKCIHMPTVTQELFSNDPDLLAEMSHISSNFRILRALENTISRWQIQSGRAIPPGTRKRKSRATDAQDVDPHLNPEMNPPHLIFRFHALVPWIPKYFLPTRSTSILPPALFRPQILGPSPLGA</sequence>
<keyword evidence="3" id="KW-1185">Reference proteome</keyword>
<protein>
    <submittedName>
        <fullName evidence="2">Uncharacterized protein</fullName>
    </submittedName>
</protein>
<feature type="region of interest" description="Disordered" evidence="1">
    <location>
        <begin position="163"/>
        <end position="182"/>
    </location>
</feature>
<evidence type="ECO:0000313" key="3">
    <source>
        <dbReference type="Proteomes" id="UP001212997"/>
    </source>
</evidence>
<feature type="region of interest" description="Disordered" evidence="1">
    <location>
        <begin position="289"/>
        <end position="313"/>
    </location>
</feature>
<name>A0AAD5UQR5_9APHY</name>
<evidence type="ECO:0000313" key="2">
    <source>
        <dbReference type="EMBL" id="KAJ3475075.1"/>
    </source>
</evidence>